<keyword evidence="1" id="KW-0812">Transmembrane</keyword>
<dbReference type="EMBL" id="JACJQH010000051">
    <property type="protein sequence ID" value="MBD2199029.1"/>
    <property type="molecule type" value="Genomic_DNA"/>
</dbReference>
<dbReference type="RefSeq" id="WP_190547925.1">
    <property type="nucleotide sequence ID" value="NZ_CAWPNO010000086.1"/>
</dbReference>
<keyword evidence="1" id="KW-1133">Transmembrane helix</keyword>
<evidence type="ECO:0000313" key="3">
    <source>
        <dbReference type="Proteomes" id="UP000658514"/>
    </source>
</evidence>
<evidence type="ECO:0000256" key="1">
    <source>
        <dbReference type="SAM" id="Phobius"/>
    </source>
</evidence>
<dbReference type="Proteomes" id="UP000658514">
    <property type="component" value="Unassembled WGS sequence"/>
</dbReference>
<keyword evidence="3" id="KW-1185">Reference proteome</keyword>
<accession>A0ABR8AH21</accession>
<gene>
    <name evidence="2" type="ORF">H6G24_26700</name>
</gene>
<evidence type="ECO:0000313" key="2">
    <source>
        <dbReference type="EMBL" id="MBD2199029.1"/>
    </source>
</evidence>
<feature type="transmembrane region" description="Helical" evidence="1">
    <location>
        <begin position="18"/>
        <end position="41"/>
    </location>
</feature>
<name>A0ABR8AH21_9CYAN</name>
<reference evidence="2 3" key="1">
    <citation type="journal article" date="2020" name="ISME J.">
        <title>Comparative genomics reveals insights into cyanobacterial evolution and habitat adaptation.</title>
        <authorList>
            <person name="Chen M.Y."/>
            <person name="Teng W.K."/>
            <person name="Zhao L."/>
            <person name="Hu C.X."/>
            <person name="Zhou Y.K."/>
            <person name="Han B.P."/>
            <person name="Song L.R."/>
            <person name="Shu W.S."/>
        </authorList>
    </citation>
    <scope>NUCLEOTIDE SEQUENCE [LARGE SCALE GENOMIC DNA]</scope>
    <source>
        <strain evidence="2 3">FACHB-288</strain>
    </source>
</reference>
<comment type="caution">
    <text evidence="2">The sequence shown here is derived from an EMBL/GenBank/DDBJ whole genome shotgun (WGS) entry which is preliminary data.</text>
</comment>
<proteinExistence type="predicted"/>
<sequence>MNREPYPTELANNSKTKIWIWTALGLMITNFVVVGIVAFLIHRDSVQPNLQAPTTQQRQS</sequence>
<organism evidence="2 3">
    <name type="scientific">Calothrix parietina FACHB-288</name>
    <dbReference type="NCBI Taxonomy" id="2692896"/>
    <lineage>
        <taxon>Bacteria</taxon>
        <taxon>Bacillati</taxon>
        <taxon>Cyanobacteriota</taxon>
        <taxon>Cyanophyceae</taxon>
        <taxon>Nostocales</taxon>
        <taxon>Calotrichaceae</taxon>
        <taxon>Calothrix</taxon>
    </lineage>
</organism>
<keyword evidence="1" id="KW-0472">Membrane</keyword>
<protein>
    <submittedName>
        <fullName evidence="2">Uncharacterized protein</fullName>
    </submittedName>
</protein>